<evidence type="ECO:0000313" key="2">
    <source>
        <dbReference type="Proteomes" id="UP001652628"/>
    </source>
</evidence>
<name>A0AB40A9K6_DROSZ</name>
<dbReference type="Gene3D" id="3.90.1200.10">
    <property type="match status" value="1"/>
</dbReference>
<dbReference type="GeneID" id="108007932"/>
<dbReference type="InterPro" id="IPR015897">
    <property type="entry name" value="CHK_kinase-like"/>
</dbReference>
<keyword evidence="2" id="KW-1185">Reference proteome</keyword>
<dbReference type="InterPro" id="IPR011009">
    <property type="entry name" value="Kinase-like_dom_sf"/>
</dbReference>
<gene>
    <name evidence="3" type="primary">LOC108007932</name>
</gene>
<feature type="domain" description="CHK kinase-like" evidence="1">
    <location>
        <begin position="130"/>
        <end position="322"/>
    </location>
</feature>
<evidence type="ECO:0000313" key="3">
    <source>
        <dbReference type="RefSeq" id="XP_036674251.3"/>
    </source>
</evidence>
<sequence>MATSKIPDWITAELFEDVLKANVEGYSKVKTFKADIGSAAGENYATIMLRVNIDVELQDGKTKPVSYMVKLPHQLEVYQEMMKRTNIFDIERSMYNEVVPEMAALYKEVGVDITFGAKSYDLKNAKTDYVALEDLGIKGFKNANRLEGLDQTHTERVLLKLAQWHAASAVRVATKGPYPDVLVQGFFKEDTRPMITEMMKGMGANFVKSCVTYEGYEIFIDKVKALQPVFVDKLFEFAKVDPTEFNVLNHGDSWSNNIMFQYDAFGKIKEVYMVDYQIPKYGTVAQDLLYFLLSSTKLEDKLTKFDYYIKVYHEYLVEHLKILKYSKPIPSLRDIHLALFKYGFFGYSVVTGVMAAVLLDPTDSASFENFMGDTEAGVDFQMQLYNSPRYRKHIQAIMPWLLNRGSLDI</sequence>
<dbReference type="Pfam" id="PF02958">
    <property type="entry name" value="EcKL"/>
    <property type="match status" value="1"/>
</dbReference>
<dbReference type="SMART" id="SM00587">
    <property type="entry name" value="CHK"/>
    <property type="match status" value="1"/>
</dbReference>
<dbReference type="PANTHER" id="PTHR11012">
    <property type="entry name" value="PROTEIN KINASE-LIKE DOMAIN-CONTAINING"/>
    <property type="match status" value="1"/>
</dbReference>
<dbReference type="PANTHER" id="PTHR11012:SF6">
    <property type="entry name" value="CHK DOMAIN OV1-RELATED"/>
    <property type="match status" value="1"/>
</dbReference>
<organism evidence="2 3">
    <name type="scientific">Drosophila suzukii</name>
    <name type="common">Spotted-wing drosophila fruit fly</name>
    <dbReference type="NCBI Taxonomy" id="28584"/>
    <lineage>
        <taxon>Eukaryota</taxon>
        <taxon>Metazoa</taxon>
        <taxon>Ecdysozoa</taxon>
        <taxon>Arthropoda</taxon>
        <taxon>Hexapoda</taxon>
        <taxon>Insecta</taxon>
        <taxon>Pterygota</taxon>
        <taxon>Neoptera</taxon>
        <taxon>Endopterygota</taxon>
        <taxon>Diptera</taxon>
        <taxon>Brachycera</taxon>
        <taxon>Muscomorpha</taxon>
        <taxon>Ephydroidea</taxon>
        <taxon>Drosophilidae</taxon>
        <taxon>Drosophila</taxon>
        <taxon>Sophophora</taxon>
    </lineage>
</organism>
<dbReference type="RefSeq" id="XP_036674251.3">
    <property type="nucleotide sequence ID" value="XM_036818356.3"/>
</dbReference>
<dbReference type="Proteomes" id="UP001652628">
    <property type="component" value="Chromosome 3"/>
</dbReference>
<proteinExistence type="predicted"/>
<evidence type="ECO:0000259" key="1">
    <source>
        <dbReference type="SMART" id="SM00587"/>
    </source>
</evidence>
<dbReference type="SUPFAM" id="SSF56112">
    <property type="entry name" value="Protein kinase-like (PK-like)"/>
    <property type="match status" value="1"/>
</dbReference>
<dbReference type="AlphaFoldDB" id="A0AB40A9K6"/>
<reference evidence="3" key="1">
    <citation type="submission" date="2025-08" db="UniProtKB">
        <authorList>
            <consortium name="RefSeq"/>
        </authorList>
    </citation>
    <scope>IDENTIFICATION</scope>
</reference>
<protein>
    <recommendedName>
        <fullName evidence="1">CHK kinase-like domain-containing protein</fullName>
    </recommendedName>
</protein>
<accession>A0AB40A9K6</accession>
<dbReference type="InterPro" id="IPR004119">
    <property type="entry name" value="EcKL"/>
</dbReference>